<feature type="transmembrane region" description="Helical" evidence="7">
    <location>
        <begin position="392"/>
        <end position="410"/>
    </location>
</feature>
<accession>A0A1C3E7H5</accession>
<keyword evidence="11" id="KW-1185">Reference proteome</keyword>
<sequence length="736" mass="82779">MSALRASSRPVPVRRRSDLLTHLVPYGGLNYHVVEDPVSMQYTRLREDQFELLMRLDGVQSLQGLLSQMKSRFPQLTWTLSGLQQAIADFHRKGLVVADRCGQSSILKQRRSEERRKKLGAALLQPLSIQFPGIGTTPWLDYCCWLTGWMLHPWSLFVLTVICLWAWTLLLLNLRDFEAGLPAFQQFFGWRNLSAMWLTLAVAKMCHEFGHAIVCRHFGAKCHEVGLMLLMLSPCLYCDVSDSWTLRSKWQRIAIAAAGMGVEFLLSSLAILVWYFTTEGWWHHLALNLFFVTAVTTVIFNANPLMKLDGYYILSDLLEIPNLRGRADKRFNEWCEAIFLGRELPRTSTDPEPPRWWFPLFSLACLIYLIFVMVGSLWFISLILHPQQLDSLGLALATLMASLIVGRSSYRIGKSILAKDKKPVQRVHLVSTLAVGLILVLIILSIPVPGWGQAPCIVESREIREIRTVVPGRLSQVRVQPGSRVTAGDVLMVLENPEIEQKGVLLRSQIETERARYQAAIAREEGSFKALSEATLTGLYQQLAEQEFAESRLTIRAPQSGIIIDAPPVTGEPESQRRRQLTAWSGSPLDRENEGAFLEPGSFVCAIAPTPDKVAIAYLDQTQREDCRVGECLSIRFGAHPWQRLEATVESLSAEEVNMIPPSLSVKAGGSLPTVSTSSGVEQVDQVLYQARLKLADQTLPISDGMQGEVSIPLKSRPLGSWAIRWLARTFRFEWF</sequence>
<dbReference type="InterPro" id="IPR058647">
    <property type="entry name" value="BSH_CzcB-like"/>
</dbReference>
<evidence type="ECO:0000256" key="1">
    <source>
        <dbReference type="ARBA" id="ARBA00001947"/>
    </source>
</evidence>
<evidence type="ECO:0000313" key="10">
    <source>
        <dbReference type="EMBL" id="ODA29186.1"/>
    </source>
</evidence>
<dbReference type="RefSeq" id="WP_068850279.1">
    <property type="nucleotide sequence ID" value="NZ_LYDR01000143.1"/>
</dbReference>
<dbReference type="OrthoDB" id="9759690at2"/>
<dbReference type="GO" id="GO:0004222">
    <property type="term" value="F:metalloendopeptidase activity"/>
    <property type="evidence" value="ECO:0007669"/>
    <property type="project" value="InterPro"/>
</dbReference>
<comment type="similarity">
    <text evidence="3">Belongs to the peptidase M50B family.</text>
</comment>
<evidence type="ECO:0000256" key="7">
    <source>
        <dbReference type="SAM" id="Phobius"/>
    </source>
</evidence>
<dbReference type="PANTHER" id="PTHR13325">
    <property type="entry name" value="PROTEASE M50 MEMBRANE-BOUND TRANSCRIPTION FACTOR SITE 2 PROTEASE"/>
    <property type="match status" value="1"/>
</dbReference>
<organism evidence="10 11">
    <name type="scientific">Planctopirus hydrillae</name>
    <dbReference type="NCBI Taxonomy" id="1841610"/>
    <lineage>
        <taxon>Bacteria</taxon>
        <taxon>Pseudomonadati</taxon>
        <taxon>Planctomycetota</taxon>
        <taxon>Planctomycetia</taxon>
        <taxon>Planctomycetales</taxon>
        <taxon>Planctomycetaceae</taxon>
        <taxon>Planctopirus</taxon>
    </lineage>
</organism>
<evidence type="ECO:0000256" key="5">
    <source>
        <dbReference type="ARBA" id="ARBA00022989"/>
    </source>
</evidence>
<proteinExistence type="inferred from homology"/>
<evidence type="ECO:0000256" key="4">
    <source>
        <dbReference type="ARBA" id="ARBA00022692"/>
    </source>
</evidence>
<feature type="transmembrane region" description="Helical" evidence="7">
    <location>
        <begin position="281"/>
        <end position="302"/>
    </location>
</feature>
<evidence type="ECO:0000313" key="11">
    <source>
        <dbReference type="Proteomes" id="UP000094828"/>
    </source>
</evidence>
<keyword evidence="5 7" id="KW-1133">Transmembrane helix</keyword>
<dbReference type="AlphaFoldDB" id="A0A1C3E7H5"/>
<feature type="domain" description="CzcB-like barrel-sandwich hybrid" evidence="9">
    <location>
        <begin position="465"/>
        <end position="572"/>
    </location>
</feature>
<dbReference type="EMBL" id="LYDR01000143">
    <property type="protein sequence ID" value="ODA29186.1"/>
    <property type="molecule type" value="Genomic_DNA"/>
</dbReference>
<comment type="cofactor">
    <cofactor evidence="1">
        <name>Zn(2+)</name>
        <dbReference type="ChEBI" id="CHEBI:29105"/>
    </cofactor>
</comment>
<dbReference type="GO" id="GO:0005737">
    <property type="term" value="C:cytoplasm"/>
    <property type="evidence" value="ECO:0007669"/>
    <property type="project" value="TreeGrafter"/>
</dbReference>
<feature type="transmembrane region" description="Helical" evidence="7">
    <location>
        <begin position="152"/>
        <end position="172"/>
    </location>
</feature>
<dbReference type="STRING" id="1841610.A6X21_09640"/>
<evidence type="ECO:0000259" key="9">
    <source>
        <dbReference type="Pfam" id="PF25973"/>
    </source>
</evidence>
<dbReference type="InterPro" id="IPR008915">
    <property type="entry name" value="Peptidase_M50"/>
</dbReference>
<dbReference type="InterPro" id="IPR001193">
    <property type="entry name" value="MBTPS2"/>
</dbReference>
<keyword evidence="4 7" id="KW-0812">Transmembrane</keyword>
<feature type="transmembrane region" description="Helical" evidence="7">
    <location>
        <begin position="356"/>
        <end position="380"/>
    </location>
</feature>
<dbReference type="Pfam" id="PF02163">
    <property type="entry name" value="Peptidase_M50"/>
    <property type="match status" value="1"/>
</dbReference>
<comment type="caution">
    <text evidence="10">The sequence shown here is derived from an EMBL/GenBank/DDBJ whole genome shotgun (WGS) entry which is preliminary data.</text>
</comment>
<gene>
    <name evidence="10" type="ORF">A6X21_09640</name>
</gene>
<protein>
    <submittedName>
        <fullName evidence="10">Uncharacterized protein</fullName>
    </submittedName>
</protein>
<feature type="domain" description="Peptidase M50" evidence="8">
    <location>
        <begin position="198"/>
        <end position="276"/>
    </location>
</feature>
<evidence type="ECO:0000256" key="6">
    <source>
        <dbReference type="ARBA" id="ARBA00023136"/>
    </source>
</evidence>
<comment type="subcellular location">
    <subcellularLocation>
        <location evidence="2">Endomembrane system</location>
        <topology evidence="2">Multi-pass membrane protein</topology>
    </subcellularLocation>
</comment>
<feature type="transmembrane region" description="Helical" evidence="7">
    <location>
        <begin position="119"/>
        <end position="140"/>
    </location>
</feature>
<evidence type="ECO:0000256" key="2">
    <source>
        <dbReference type="ARBA" id="ARBA00004127"/>
    </source>
</evidence>
<dbReference type="GO" id="GO:0031293">
    <property type="term" value="P:membrane protein intracellular domain proteolysis"/>
    <property type="evidence" value="ECO:0007669"/>
    <property type="project" value="TreeGrafter"/>
</dbReference>
<evidence type="ECO:0000259" key="8">
    <source>
        <dbReference type="Pfam" id="PF02163"/>
    </source>
</evidence>
<dbReference type="PANTHER" id="PTHR13325:SF3">
    <property type="entry name" value="MEMBRANE-BOUND TRANSCRIPTION FACTOR SITE-2 PROTEASE"/>
    <property type="match status" value="1"/>
</dbReference>
<reference evidence="10 11" key="1">
    <citation type="submission" date="2016-05" db="EMBL/GenBank/DDBJ databases">
        <title>Genomic and physiological characterization of Planctopirus sp. isolated from fresh water lake.</title>
        <authorList>
            <person name="Subhash Y."/>
            <person name="Ramana C."/>
        </authorList>
    </citation>
    <scope>NUCLEOTIDE SEQUENCE [LARGE SCALE GENOMIC DNA]</scope>
    <source>
        <strain evidence="10 11">JC280</strain>
    </source>
</reference>
<evidence type="ECO:0000256" key="3">
    <source>
        <dbReference type="ARBA" id="ARBA00007931"/>
    </source>
</evidence>
<name>A0A1C3E7H5_9PLAN</name>
<feature type="transmembrane region" description="Helical" evidence="7">
    <location>
        <begin position="430"/>
        <end position="451"/>
    </location>
</feature>
<dbReference type="Pfam" id="PF25973">
    <property type="entry name" value="BSH_CzcB"/>
    <property type="match status" value="1"/>
</dbReference>
<keyword evidence="6 7" id="KW-0472">Membrane</keyword>
<dbReference type="Gene3D" id="2.40.50.100">
    <property type="match status" value="1"/>
</dbReference>
<dbReference type="Proteomes" id="UP000094828">
    <property type="component" value="Unassembled WGS sequence"/>
</dbReference>
<feature type="transmembrane region" description="Helical" evidence="7">
    <location>
        <begin position="253"/>
        <end position="275"/>
    </location>
</feature>
<dbReference type="GO" id="GO:0016020">
    <property type="term" value="C:membrane"/>
    <property type="evidence" value="ECO:0007669"/>
    <property type="project" value="InterPro"/>
</dbReference>
<dbReference type="GO" id="GO:0012505">
    <property type="term" value="C:endomembrane system"/>
    <property type="evidence" value="ECO:0007669"/>
    <property type="project" value="UniProtKB-SubCell"/>
</dbReference>